<dbReference type="InterPro" id="IPR007119">
    <property type="entry name" value="Phage_tail_spike_N"/>
</dbReference>
<dbReference type="Gene3D" id="1.20.5.340">
    <property type="match status" value="1"/>
</dbReference>
<evidence type="ECO:0000259" key="2">
    <source>
        <dbReference type="Pfam" id="PF06605"/>
    </source>
</evidence>
<feature type="coiled-coil region" evidence="1">
    <location>
        <begin position="433"/>
        <end position="471"/>
    </location>
</feature>
<dbReference type="RefSeq" id="WP_368652362.1">
    <property type="nucleotide sequence ID" value="NZ_CP162599.1"/>
</dbReference>
<name>A0AB39HHF3_9BACI</name>
<evidence type="ECO:0000313" key="3">
    <source>
        <dbReference type="EMBL" id="XDK31636.1"/>
    </source>
</evidence>
<dbReference type="Gene3D" id="1.20.120.330">
    <property type="entry name" value="Nucleotidyltransferases domain 2"/>
    <property type="match status" value="1"/>
</dbReference>
<feature type="domain" description="Tail spike" evidence="2">
    <location>
        <begin position="95"/>
        <end position="360"/>
    </location>
</feature>
<dbReference type="EMBL" id="CP162599">
    <property type="protein sequence ID" value="XDK31636.1"/>
    <property type="molecule type" value="Genomic_DNA"/>
</dbReference>
<dbReference type="Gene3D" id="2.60.120.260">
    <property type="entry name" value="Galactose-binding domain-like"/>
    <property type="match status" value="1"/>
</dbReference>
<proteinExistence type="predicted"/>
<sequence>MLPILYKANETNFTHNGIGLLRDAITAVATEELNGMFELQMEYDSKGEYAHVIDEEMIIKARANDKQDPQLFRIYSIEKNHDNDNLIIDAQHITYDFANNFVEKLEARNITKKQVMELIGASTAYSHPFNVTSSNNTTRSTTNLYRTNPLQMVGGMDGSVLQIWGGQLERDNFHLIMHDRRGRDDGVKIQYAKNLTGLTAKVDISNVVTRIYPFAYNDEDDRLITITGKYVDSDHINDYDIIRVMPVDYSQEEEIDWEQTDAQIRSKLTQLASRYFIETGNDKPKTEIDVEFEHLWETKEYKDLDVLELVGMGDTVHIHHSKLNVTARAIVNRIEYDVLADVNIRVGIGNVKSRLSDNMNRIDRVEEKVDQAESNANQAIISANGKNKNYYGPDMPTNNLNEGDTWFQLIDGQYTRTWRYDGIQWQLIIDMDVNDAYEQSQEAKADAQQAVDRANQATEDANQAISNAQSAFDQAQSAINQSTSAFNLANQAFEDVAALSTMVDTNSGEISTIKQSVQGLQISVSDAAGNASNALQIATGLQNTVSNVEGQVSTLQQTATNISSRIDNLQVGGRNILGNSKKPELRTNNSTTSPLNRTEYEDYWRYEPQNNSGLSTYSQLNDSNYPIYDKSWLGRDMAVSITVRVSKDVKLRFRFSDWGVAGTRIKEDYFDVKASDGWTMLKMPVPKNLITRNPDTEFIRFLLYTADNGDTTITPYDGHIDVKDWFIGFGTKVSDWSPAPEDTDSKFSSITQTIDGIQLKVSNAEGNINTVTTLANTNQAKIQDAEGNINTLTQTATSLESTIGRLESSVGNLVKNPDLTGGVEGWTRSSASTMTLSHGIVQFDGASTRQLSFADSNSNGQLYSDWFRVDPSKAYEISMWVRKGSNDGRFYIGVHTSLNDNNPTNNINIKSWDLDGEFINDTNNFYFWASNSPEDRAPTSFTKVVGYIMPAGTLAVNMVGLGEGGVRTSAAGKRNGSFLSGTKWMRIRILNRENSNSANTLRIIHPKVVEVYDHAVSQITQLSDNINLRVEKDDIINQINISTESILISGRKVHITGQTTIDNASIDGAKIKNASIGTAQIGAIDAAKITTGTLNANNVLIRGGNATDYTLIDGSFLESRGRYTNTWFGVTKTHDVVFRLNNGYLQAHNLSEGKRLNFSDTGISTYIGGSNEDDDGVAGSGVIEFFSHMYDSNVRGLTLYSNRGNIGIKTAFRDIYLDADRDVNIIGNRGVINFRPAKDVRAGNNDFQFYVHNNPSSSDTDGLIRFGSQNLGFATGIRFKKTTTGVPTVWITDGAGAKGTGHLAVGSLELMGGGILDAYNIRSNRIRTLTTDAFLYLGTDEGVRITSRGTNDNNPIIYRPLYASNLITYNDLEVGNNGRIANDDGKRTYIQGNTDVSATRYKSGTLVTMRASEFSSGSLAEYKADIREWNVDILDIYRNEITIYDYVLKSDLEDGSYRRRQGLVIGDGYNTPLGLINNDGIQQYQMNSWNAKVSQALIKVTDNHEDRINILELENQYLKQKIKLLEEAI</sequence>
<dbReference type="NCBIfam" id="TIGR01665">
    <property type="entry name" value="put_anti_recept"/>
    <property type="match status" value="1"/>
</dbReference>
<accession>A0AB39HHF3</accession>
<feature type="coiled-coil region" evidence="1">
    <location>
        <begin position="1501"/>
        <end position="1528"/>
    </location>
</feature>
<organism evidence="3">
    <name type="scientific">Ornithinibacillus sp. 4-3</name>
    <dbReference type="NCBI Taxonomy" id="3231488"/>
    <lineage>
        <taxon>Bacteria</taxon>
        <taxon>Bacillati</taxon>
        <taxon>Bacillota</taxon>
        <taxon>Bacilli</taxon>
        <taxon>Bacillales</taxon>
        <taxon>Bacillaceae</taxon>
        <taxon>Ornithinibacillus</taxon>
    </lineage>
</organism>
<dbReference type="InterPro" id="IPR010572">
    <property type="entry name" value="Tail_dom"/>
</dbReference>
<protein>
    <submittedName>
        <fullName evidence="3">Phage tail spike protein</fullName>
    </submittedName>
</protein>
<feature type="coiled-coil region" evidence="1">
    <location>
        <begin position="355"/>
        <end position="382"/>
    </location>
</feature>
<evidence type="ECO:0000256" key="1">
    <source>
        <dbReference type="SAM" id="Coils"/>
    </source>
</evidence>
<dbReference type="Pfam" id="PF06605">
    <property type="entry name" value="Prophage_tail"/>
    <property type="match status" value="1"/>
</dbReference>
<keyword evidence="1" id="KW-0175">Coiled coil</keyword>
<reference evidence="3" key="1">
    <citation type="submission" date="2024-07" db="EMBL/GenBank/DDBJ databases">
        <title>Halotolerant mesophilic bacterium Ornithinibacillus sp. 4-3, sp. nov., isolated from soil.</title>
        <authorList>
            <person name="Sidarenka A.V."/>
            <person name="Guliayeva D.E."/>
            <person name="Leanovich S.I."/>
            <person name="Hileuskaya K.S."/>
            <person name="Akhremchuk A.E."/>
            <person name="Sikolenko M.A."/>
            <person name="Valentovich L.N."/>
        </authorList>
    </citation>
    <scope>NUCLEOTIDE SEQUENCE</scope>
    <source>
        <strain evidence="3">4-3</strain>
    </source>
</reference>
<gene>
    <name evidence="3" type="ORF">AB4Y30_11425</name>
</gene>